<feature type="domain" description="O-antigen ligase-related" evidence="6">
    <location>
        <begin position="180"/>
        <end position="327"/>
    </location>
</feature>
<proteinExistence type="predicted"/>
<feature type="transmembrane region" description="Helical" evidence="5">
    <location>
        <begin position="147"/>
        <end position="166"/>
    </location>
</feature>
<feature type="transmembrane region" description="Helical" evidence="5">
    <location>
        <begin position="178"/>
        <end position="209"/>
    </location>
</feature>
<keyword evidence="2 5" id="KW-0812">Transmembrane</keyword>
<comment type="caution">
    <text evidence="7">The sequence shown here is derived from an EMBL/GenBank/DDBJ whole genome shotgun (WGS) entry which is preliminary data.</text>
</comment>
<evidence type="ECO:0000313" key="8">
    <source>
        <dbReference type="Proteomes" id="UP000664795"/>
    </source>
</evidence>
<evidence type="ECO:0000256" key="4">
    <source>
        <dbReference type="ARBA" id="ARBA00023136"/>
    </source>
</evidence>
<feature type="transmembrane region" description="Helical" evidence="5">
    <location>
        <begin position="221"/>
        <end position="240"/>
    </location>
</feature>
<evidence type="ECO:0000256" key="2">
    <source>
        <dbReference type="ARBA" id="ARBA00022692"/>
    </source>
</evidence>
<dbReference type="EMBL" id="JAFMYU010000010">
    <property type="protein sequence ID" value="MBO0932079.1"/>
    <property type="molecule type" value="Genomic_DNA"/>
</dbReference>
<dbReference type="GO" id="GO:0016020">
    <property type="term" value="C:membrane"/>
    <property type="evidence" value="ECO:0007669"/>
    <property type="project" value="UniProtKB-SubCell"/>
</dbReference>
<dbReference type="Proteomes" id="UP000664795">
    <property type="component" value="Unassembled WGS sequence"/>
</dbReference>
<accession>A0A939JYG8</accession>
<feature type="transmembrane region" description="Helical" evidence="5">
    <location>
        <begin position="115"/>
        <end position="135"/>
    </location>
</feature>
<evidence type="ECO:0000313" key="7">
    <source>
        <dbReference type="EMBL" id="MBO0932079.1"/>
    </source>
</evidence>
<keyword evidence="4 5" id="KW-0472">Membrane</keyword>
<name>A0A939JYG8_9BACT</name>
<keyword evidence="7" id="KW-0436">Ligase</keyword>
<evidence type="ECO:0000256" key="3">
    <source>
        <dbReference type="ARBA" id="ARBA00022989"/>
    </source>
</evidence>
<dbReference type="AlphaFoldDB" id="A0A939JYG8"/>
<organism evidence="7 8">
    <name type="scientific">Fibrella aquatilis</name>
    <dbReference type="NCBI Taxonomy" id="2817059"/>
    <lineage>
        <taxon>Bacteria</taxon>
        <taxon>Pseudomonadati</taxon>
        <taxon>Bacteroidota</taxon>
        <taxon>Cytophagia</taxon>
        <taxon>Cytophagales</taxon>
        <taxon>Spirosomataceae</taxon>
        <taxon>Fibrella</taxon>
    </lineage>
</organism>
<dbReference type="GO" id="GO:0016874">
    <property type="term" value="F:ligase activity"/>
    <property type="evidence" value="ECO:0007669"/>
    <property type="project" value="UniProtKB-KW"/>
</dbReference>
<dbReference type="RefSeq" id="WP_207336050.1">
    <property type="nucleotide sequence ID" value="NZ_JAFMYU010000010.1"/>
</dbReference>
<feature type="transmembrane region" description="Helical" evidence="5">
    <location>
        <begin position="59"/>
        <end position="78"/>
    </location>
</feature>
<feature type="transmembrane region" description="Helical" evidence="5">
    <location>
        <begin position="352"/>
        <end position="385"/>
    </location>
</feature>
<evidence type="ECO:0000256" key="5">
    <source>
        <dbReference type="SAM" id="Phobius"/>
    </source>
</evidence>
<keyword evidence="3 5" id="KW-1133">Transmembrane helix</keyword>
<dbReference type="Pfam" id="PF04932">
    <property type="entry name" value="Wzy_C"/>
    <property type="match status" value="1"/>
</dbReference>
<feature type="transmembrane region" description="Helical" evidence="5">
    <location>
        <begin position="84"/>
        <end position="103"/>
    </location>
</feature>
<keyword evidence="8" id="KW-1185">Reference proteome</keyword>
<sequence length="409" mass="46415">MKIWIHRIALFILLFGVSSMTYGFNQLSPVLTAMVNLGGLAGAAGLMLFYFTYPGPYKLAAWVITLSVIALVLESLYIYNQYVYSFFVIKRFAYCGLALLTFYVAPRAGELKMKWIVNFILAMYVVGQVFTGRILEYGFTSESRTTAAYEALYLVIPFLYFLLEFMQNGRRLDLLKTLAVFGVIFVLLHRSVISTALFAMLIVFGLSAIGKVATAKLRLGNLLSTLLVIALVGLPFAGILSPKKTAAFFENIGGIAKPQEDETGSWRLEQSTYYWKGIMQRPLLGWRYEGYDKGEIMENEDFASKGTVIHSQYIDMLYNYGIAGLLVNLFIAGTTLWTIYHRNRRLSSEQTMLFAFIISGLLFGVSYQLPLYFWSFTGLGMFYGIYQRRVISKPMQPVEREPRLYETSL</sequence>
<gene>
    <name evidence="7" type="ORF">J2I48_13795</name>
</gene>
<evidence type="ECO:0000259" key="6">
    <source>
        <dbReference type="Pfam" id="PF04932"/>
    </source>
</evidence>
<comment type="subcellular location">
    <subcellularLocation>
        <location evidence="1">Membrane</location>
        <topology evidence="1">Multi-pass membrane protein</topology>
    </subcellularLocation>
</comment>
<protein>
    <submittedName>
        <fullName evidence="7">O-antigen ligase family protein</fullName>
    </submittedName>
</protein>
<feature type="transmembrane region" description="Helical" evidence="5">
    <location>
        <begin position="317"/>
        <end position="340"/>
    </location>
</feature>
<feature type="transmembrane region" description="Helical" evidence="5">
    <location>
        <begin position="33"/>
        <end position="52"/>
    </location>
</feature>
<evidence type="ECO:0000256" key="1">
    <source>
        <dbReference type="ARBA" id="ARBA00004141"/>
    </source>
</evidence>
<dbReference type="InterPro" id="IPR007016">
    <property type="entry name" value="O-antigen_ligase-rel_domated"/>
</dbReference>
<reference evidence="7 8" key="1">
    <citation type="submission" date="2021-03" db="EMBL/GenBank/DDBJ databases">
        <title>Fibrella sp. HMF5036 genome sequencing and assembly.</title>
        <authorList>
            <person name="Kang H."/>
            <person name="Kim H."/>
            <person name="Bae S."/>
            <person name="Joh K."/>
        </authorList>
    </citation>
    <scope>NUCLEOTIDE SEQUENCE [LARGE SCALE GENOMIC DNA]</scope>
    <source>
        <strain evidence="7 8">HMF5036</strain>
    </source>
</reference>